<sequence length="253" mass="28305">MTVQHPTMVRRSINTMPPSPPSSTSPKEVRFAAADVSIPTGMRILNPQEKASVMHFEGHAATCRHCQDAYHRFKAGKIMCAHGAALISDVNNHIVRYHSEIFSRRDPAVRISMPTEFKHIDDALKLIEKKGPRAPFGLDDKKIKKEAEGRSHHSSSKKDKHKRVDSHGSANYTQDQYAAAQAFYPSSPFSVRNMSSSSSRTSSTESRRPRSFELDQAYGQRSESVAATIGTRAPVYDTKDFKPSSSKHKSHRR</sequence>
<keyword evidence="3" id="KW-1185">Reference proteome</keyword>
<accession>A0A8K0PHW5</accession>
<reference evidence="2" key="1">
    <citation type="submission" date="2021-07" db="EMBL/GenBank/DDBJ databases">
        <title>Elsinoe batatas strain:CRI-CJ2 Genome sequencing and assembly.</title>
        <authorList>
            <person name="Huang L."/>
        </authorList>
    </citation>
    <scope>NUCLEOTIDE SEQUENCE</scope>
    <source>
        <strain evidence="2">CRI-CJ2</strain>
    </source>
</reference>
<feature type="region of interest" description="Disordered" evidence="1">
    <location>
        <begin position="190"/>
        <end position="253"/>
    </location>
</feature>
<proteinExistence type="predicted"/>
<dbReference type="OrthoDB" id="3918668at2759"/>
<comment type="caution">
    <text evidence="2">The sequence shown here is derived from an EMBL/GenBank/DDBJ whole genome shotgun (WGS) entry which is preliminary data.</text>
</comment>
<feature type="region of interest" description="Disordered" evidence="1">
    <location>
        <begin position="1"/>
        <end position="27"/>
    </location>
</feature>
<dbReference type="EMBL" id="JAESVG020000003">
    <property type="protein sequence ID" value="KAG8628952.1"/>
    <property type="molecule type" value="Genomic_DNA"/>
</dbReference>
<dbReference type="AlphaFoldDB" id="A0A8K0PHW5"/>
<evidence type="ECO:0000256" key="1">
    <source>
        <dbReference type="SAM" id="MobiDB-lite"/>
    </source>
</evidence>
<evidence type="ECO:0000313" key="2">
    <source>
        <dbReference type="EMBL" id="KAG8628952.1"/>
    </source>
</evidence>
<dbReference type="Proteomes" id="UP000809789">
    <property type="component" value="Unassembled WGS sequence"/>
</dbReference>
<feature type="compositionally biased region" description="Low complexity" evidence="1">
    <location>
        <begin position="190"/>
        <end position="204"/>
    </location>
</feature>
<evidence type="ECO:0000313" key="3">
    <source>
        <dbReference type="Proteomes" id="UP000809789"/>
    </source>
</evidence>
<feature type="compositionally biased region" description="Basic residues" evidence="1">
    <location>
        <begin position="152"/>
        <end position="164"/>
    </location>
</feature>
<feature type="region of interest" description="Disordered" evidence="1">
    <location>
        <begin position="135"/>
        <end position="170"/>
    </location>
</feature>
<protein>
    <submittedName>
        <fullName evidence="2">Uncharacterized protein</fullName>
    </submittedName>
</protein>
<organism evidence="2 3">
    <name type="scientific">Elsinoe batatas</name>
    <dbReference type="NCBI Taxonomy" id="2601811"/>
    <lineage>
        <taxon>Eukaryota</taxon>
        <taxon>Fungi</taxon>
        <taxon>Dikarya</taxon>
        <taxon>Ascomycota</taxon>
        <taxon>Pezizomycotina</taxon>
        <taxon>Dothideomycetes</taxon>
        <taxon>Dothideomycetidae</taxon>
        <taxon>Myriangiales</taxon>
        <taxon>Elsinoaceae</taxon>
        <taxon>Elsinoe</taxon>
    </lineage>
</organism>
<gene>
    <name evidence="2" type="ORF">KVT40_002817</name>
</gene>
<feature type="compositionally biased region" description="Basic and acidic residues" evidence="1">
    <location>
        <begin position="138"/>
        <end position="151"/>
    </location>
</feature>
<name>A0A8K0PHW5_9PEZI</name>